<evidence type="ECO:0000313" key="4">
    <source>
        <dbReference type="EMBL" id="KAG3000811.1"/>
    </source>
</evidence>
<protein>
    <submittedName>
        <fullName evidence="6">Uncharacterized protein</fullName>
    </submittedName>
</protein>
<name>A0A329RQ02_9STRA</name>
<sequence length="190" mass="21776">MLVSVDPEKSRLVSEYTLLTTEIVLNETAMEESREYAVQIINSDKTEVTEHLNQIKELSVYVNKEKKRRDAARASLIVHEWGGKRSELQCLVRTPALKLNTVASHEKLCALYDKLMAKDEKIVGLRSKLKNQLTTKNSDQDRCKKLQEISSRLESELRGRDMLDQEREKLSTELMCVDKGVRSIVGDLLQ</sequence>
<dbReference type="Proteomes" id="UP000760860">
    <property type="component" value="Unassembled WGS sequence"/>
</dbReference>
<dbReference type="EMBL" id="RCMK01000542">
    <property type="protein sequence ID" value="KAG2923020.1"/>
    <property type="molecule type" value="Genomic_DNA"/>
</dbReference>
<dbReference type="Proteomes" id="UP000697107">
    <property type="component" value="Unassembled WGS sequence"/>
</dbReference>
<evidence type="ECO:0000313" key="2">
    <source>
        <dbReference type="EMBL" id="KAG2906862.1"/>
    </source>
</evidence>
<dbReference type="STRING" id="29920.A0A329RQ02"/>
<dbReference type="Proteomes" id="UP000735874">
    <property type="component" value="Unassembled WGS sequence"/>
</dbReference>
<comment type="caution">
    <text evidence="6">The sequence shown here is derived from an EMBL/GenBank/DDBJ whole genome shotgun (WGS) entry which is preliminary data.</text>
</comment>
<organism evidence="6 7">
    <name type="scientific">Phytophthora cactorum</name>
    <dbReference type="NCBI Taxonomy" id="29920"/>
    <lineage>
        <taxon>Eukaryota</taxon>
        <taxon>Sar</taxon>
        <taxon>Stramenopiles</taxon>
        <taxon>Oomycota</taxon>
        <taxon>Peronosporomycetes</taxon>
        <taxon>Peronosporales</taxon>
        <taxon>Peronosporaceae</taxon>
        <taxon>Phytophthora</taxon>
    </lineage>
</organism>
<dbReference type="EMBL" id="RCMG01000002">
    <property type="protein sequence ID" value="KAG2869442.1"/>
    <property type="molecule type" value="Genomic_DNA"/>
</dbReference>
<dbReference type="Proteomes" id="UP000774804">
    <property type="component" value="Unassembled WGS sequence"/>
</dbReference>
<evidence type="ECO:0000313" key="7">
    <source>
        <dbReference type="Proteomes" id="UP000251314"/>
    </source>
</evidence>
<dbReference type="Proteomes" id="UP000736787">
    <property type="component" value="Unassembled WGS sequence"/>
</dbReference>
<keyword evidence="7" id="KW-1185">Reference proteome</keyword>
<evidence type="ECO:0000313" key="5">
    <source>
        <dbReference type="EMBL" id="KAG3229222.1"/>
    </source>
</evidence>
<accession>A0A329RQ02</accession>
<dbReference type="VEuPathDB" id="FungiDB:PC110_g16906"/>
<dbReference type="EMBL" id="RCML01000001">
    <property type="protein sequence ID" value="KAG3000811.1"/>
    <property type="molecule type" value="Genomic_DNA"/>
</dbReference>
<evidence type="ECO:0000313" key="6">
    <source>
        <dbReference type="EMBL" id="RAW26695.1"/>
    </source>
</evidence>
<dbReference type="Proteomes" id="UP000251314">
    <property type="component" value="Unassembled WGS sequence"/>
</dbReference>
<dbReference type="OrthoDB" id="124982at2759"/>
<proteinExistence type="predicted"/>
<evidence type="ECO:0000313" key="3">
    <source>
        <dbReference type="EMBL" id="KAG2923020.1"/>
    </source>
</evidence>
<reference evidence="6 7" key="1">
    <citation type="submission" date="2018-01" db="EMBL/GenBank/DDBJ databases">
        <title>Draft genome of the strawberry crown rot pathogen Phytophthora cactorum.</title>
        <authorList>
            <person name="Armitage A.D."/>
            <person name="Lysoe E."/>
            <person name="Nellist C.F."/>
            <person name="Harrison R.J."/>
            <person name="Brurberg M.B."/>
        </authorList>
    </citation>
    <scope>NUCLEOTIDE SEQUENCE [LARGE SCALE GENOMIC DNA]</scope>
    <source>
        <strain evidence="6 7">10300</strain>
    </source>
</reference>
<reference evidence="1" key="2">
    <citation type="submission" date="2018-10" db="EMBL/GenBank/DDBJ databases">
        <title>Effector identification in a new, highly contiguous assembly of the strawberry crown rot pathogen Phytophthora cactorum.</title>
        <authorList>
            <person name="Armitage A.D."/>
            <person name="Nellist C.F."/>
            <person name="Bates H."/>
            <person name="Vickerstaff R.J."/>
            <person name="Harrison R.J."/>
        </authorList>
    </citation>
    <scope>NUCLEOTIDE SEQUENCE</scope>
    <source>
        <strain evidence="1">15-7</strain>
        <strain evidence="2">4032</strain>
        <strain evidence="3">4040</strain>
        <strain evidence="4">P415</strain>
        <strain evidence="5">P421</strain>
    </source>
</reference>
<dbReference type="EMBL" id="MJFZ01000626">
    <property type="protein sequence ID" value="RAW26695.1"/>
    <property type="molecule type" value="Genomic_DNA"/>
</dbReference>
<dbReference type="AlphaFoldDB" id="A0A329RQ02"/>
<gene>
    <name evidence="6" type="ORF">PC110_g16906</name>
    <name evidence="1" type="ORF">PC113_g248</name>
    <name evidence="2" type="ORF">PC115_g14134</name>
    <name evidence="3" type="ORF">PC117_g15836</name>
    <name evidence="4" type="ORF">PC118_g141</name>
    <name evidence="5" type="ORF">PC129_g202</name>
</gene>
<dbReference type="EMBL" id="RCMV01000003">
    <property type="protein sequence ID" value="KAG3229222.1"/>
    <property type="molecule type" value="Genomic_DNA"/>
</dbReference>
<dbReference type="EMBL" id="RCMI01000528">
    <property type="protein sequence ID" value="KAG2906862.1"/>
    <property type="molecule type" value="Genomic_DNA"/>
</dbReference>
<evidence type="ECO:0000313" key="1">
    <source>
        <dbReference type="EMBL" id="KAG2869442.1"/>
    </source>
</evidence>